<comment type="subcellular location">
    <subcellularLocation>
        <location evidence="2">Apical cell membrane</location>
        <topology evidence="2">Single-pass type I membrane protein</topology>
    </subcellularLocation>
    <subcellularLocation>
        <location evidence="3">Cytoplasm</location>
    </subcellularLocation>
    <subcellularLocation>
        <location evidence="1">Nucleus</location>
    </subcellularLocation>
</comment>
<keyword evidence="6" id="KW-0963">Cytoplasm</keyword>
<dbReference type="PANTHER" id="PTHR10006:SF19">
    <property type="entry name" value="MUCIN-1"/>
    <property type="match status" value="1"/>
</dbReference>
<keyword evidence="8" id="KW-0068">Autocatalytic cleavage</keyword>
<organism evidence="15 16">
    <name type="scientific">Scyliorhinus torazame</name>
    <name type="common">Cloudy catshark</name>
    <name type="synonym">Catulus torazame</name>
    <dbReference type="NCBI Taxonomy" id="75743"/>
    <lineage>
        <taxon>Eukaryota</taxon>
        <taxon>Metazoa</taxon>
        <taxon>Chordata</taxon>
        <taxon>Craniata</taxon>
        <taxon>Vertebrata</taxon>
        <taxon>Chondrichthyes</taxon>
        <taxon>Elasmobranchii</taxon>
        <taxon>Galeomorphii</taxon>
        <taxon>Galeoidea</taxon>
        <taxon>Carcharhiniformes</taxon>
        <taxon>Scyliorhinidae</taxon>
        <taxon>Scyliorhinus</taxon>
    </lineage>
</organism>
<evidence type="ECO:0000256" key="1">
    <source>
        <dbReference type="ARBA" id="ARBA00004123"/>
    </source>
</evidence>
<dbReference type="Gene3D" id="3.30.70.960">
    <property type="entry name" value="SEA domain"/>
    <property type="match status" value="1"/>
</dbReference>
<dbReference type="SUPFAM" id="SSF82671">
    <property type="entry name" value="SEA domain"/>
    <property type="match status" value="1"/>
</dbReference>
<feature type="chain" id="PRO_5019309951" description="Mucin-1" evidence="13">
    <location>
        <begin position="23"/>
        <end position="225"/>
    </location>
</feature>
<keyword evidence="12" id="KW-0472">Membrane</keyword>
<reference evidence="15 16" key="1">
    <citation type="journal article" date="2018" name="Nat. Ecol. Evol.">
        <title>Shark genomes provide insights into elasmobranch evolution and the origin of vertebrates.</title>
        <authorList>
            <person name="Hara Y"/>
            <person name="Yamaguchi K"/>
            <person name="Onimaru K"/>
            <person name="Kadota M"/>
            <person name="Koyanagi M"/>
            <person name="Keeley SD"/>
            <person name="Tatsumi K"/>
            <person name="Tanaka K"/>
            <person name="Motone F"/>
            <person name="Kageyama Y"/>
            <person name="Nozu R"/>
            <person name="Adachi N"/>
            <person name="Nishimura O"/>
            <person name="Nakagawa R"/>
            <person name="Tanegashima C"/>
            <person name="Kiyatake I"/>
            <person name="Matsumoto R"/>
            <person name="Murakumo K"/>
            <person name="Nishida K"/>
            <person name="Terakita A"/>
            <person name="Kuratani S"/>
            <person name="Sato K"/>
            <person name="Hyodo S Kuraku.S."/>
        </authorList>
    </citation>
    <scope>NUCLEOTIDE SEQUENCE [LARGE SCALE GENOMIC DNA]</scope>
</reference>
<evidence type="ECO:0000313" key="15">
    <source>
        <dbReference type="EMBL" id="GCB78502.1"/>
    </source>
</evidence>
<evidence type="ECO:0000256" key="9">
    <source>
        <dbReference type="ARBA" id="ARBA00023139"/>
    </source>
</evidence>
<evidence type="ECO:0000256" key="11">
    <source>
        <dbReference type="ARBA" id="ARBA00023288"/>
    </source>
</evidence>
<feature type="domain" description="SEA" evidence="14">
    <location>
        <begin position="1"/>
        <end position="111"/>
    </location>
</feature>
<protein>
    <recommendedName>
        <fullName evidence="4">Mucin-1</fullName>
    </recommendedName>
</protein>
<evidence type="ECO:0000256" key="3">
    <source>
        <dbReference type="ARBA" id="ARBA00004496"/>
    </source>
</evidence>
<keyword evidence="12" id="KW-1133">Transmembrane helix</keyword>
<comment type="caution">
    <text evidence="15">The sequence shown here is derived from an EMBL/GenBank/DDBJ whole genome shotgun (WGS) entry which is preliminary data.</text>
</comment>
<dbReference type="PANTHER" id="PTHR10006">
    <property type="entry name" value="MUCIN-1-RELATED"/>
    <property type="match status" value="1"/>
</dbReference>
<dbReference type="GO" id="GO:0016324">
    <property type="term" value="C:apical plasma membrane"/>
    <property type="evidence" value="ECO:0007669"/>
    <property type="project" value="UniProtKB-SubCell"/>
</dbReference>
<evidence type="ECO:0000313" key="16">
    <source>
        <dbReference type="Proteomes" id="UP000288216"/>
    </source>
</evidence>
<dbReference type="AlphaFoldDB" id="A0A401PZE7"/>
<keyword evidence="11" id="KW-0449">Lipoprotein</keyword>
<dbReference type="OrthoDB" id="9909831at2759"/>
<evidence type="ECO:0000256" key="12">
    <source>
        <dbReference type="SAM" id="Phobius"/>
    </source>
</evidence>
<dbReference type="Proteomes" id="UP000288216">
    <property type="component" value="Unassembled WGS sequence"/>
</dbReference>
<gene>
    <name evidence="15" type="ORF">scyTo_0019420</name>
</gene>
<keyword evidence="9" id="KW-0564">Palmitate</keyword>
<keyword evidence="12" id="KW-0812">Transmembrane</keyword>
<accession>A0A401PZE7</accession>
<dbReference type="OMA" id="YYPMADR"/>
<keyword evidence="5" id="KW-1003">Cell membrane</keyword>
<evidence type="ECO:0000256" key="13">
    <source>
        <dbReference type="SAM" id="SignalP"/>
    </source>
</evidence>
<dbReference type="EMBL" id="BFAA01014428">
    <property type="protein sequence ID" value="GCB78502.1"/>
    <property type="molecule type" value="Genomic_DNA"/>
</dbReference>
<dbReference type="InterPro" id="IPR036364">
    <property type="entry name" value="SEA_dom_sf"/>
</dbReference>
<evidence type="ECO:0000256" key="6">
    <source>
        <dbReference type="ARBA" id="ARBA00022490"/>
    </source>
</evidence>
<dbReference type="STRING" id="75743.A0A401PZE7"/>
<evidence type="ECO:0000256" key="5">
    <source>
        <dbReference type="ARBA" id="ARBA00022475"/>
    </source>
</evidence>
<dbReference type="Pfam" id="PF01390">
    <property type="entry name" value="SEA"/>
    <property type="match status" value="1"/>
</dbReference>
<evidence type="ECO:0000256" key="4">
    <source>
        <dbReference type="ARBA" id="ARBA00014269"/>
    </source>
</evidence>
<keyword evidence="7" id="KW-0597">Phosphoprotein</keyword>
<proteinExistence type="predicted"/>
<dbReference type="PROSITE" id="PS50024">
    <property type="entry name" value="SEA"/>
    <property type="match status" value="1"/>
</dbReference>
<keyword evidence="16" id="KW-1185">Reference proteome</keyword>
<dbReference type="InterPro" id="IPR000082">
    <property type="entry name" value="SEA_dom"/>
</dbReference>
<keyword evidence="10" id="KW-0539">Nucleus</keyword>
<feature type="transmembrane region" description="Helical" evidence="12">
    <location>
        <begin position="130"/>
        <end position="157"/>
    </location>
</feature>
<name>A0A401PZE7_SCYTO</name>
<keyword evidence="13" id="KW-0732">Signal</keyword>
<evidence type="ECO:0000256" key="7">
    <source>
        <dbReference type="ARBA" id="ARBA00022553"/>
    </source>
</evidence>
<evidence type="ECO:0000256" key="8">
    <source>
        <dbReference type="ARBA" id="ARBA00022813"/>
    </source>
</evidence>
<dbReference type="GO" id="GO:0005634">
    <property type="term" value="C:nucleus"/>
    <property type="evidence" value="ECO:0007669"/>
    <property type="project" value="UniProtKB-SubCell"/>
</dbReference>
<feature type="signal peptide" evidence="13">
    <location>
        <begin position="1"/>
        <end position="22"/>
    </location>
</feature>
<sequence length="225" mass="24802">MEPRRRVPALLLLGMLLGAVEGTKFKKLRDEVIKALEEAYNCSTCPLGSSYEGSEVVRFSEGSVVAETKSTFKTDSNANAEQVKEQFNNALKDNTINSLRVKDLKVNEILSGSATTTATTTSRAPLVPGWGIALLVLACVILLIVIIILLLIIIYVCRRRSKGQLELLGSRGSYYPMADRSDYPQYTTHTRFTSPNGKQNSYNQMPGNGTNLYSYTNHAVESDNL</sequence>
<evidence type="ECO:0000259" key="14">
    <source>
        <dbReference type="PROSITE" id="PS50024"/>
    </source>
</evidence>
<evidence type="ECO:0000256" key="10">
    <source>
        <dbReference type="ARBA" id="ARBA00023242"/>
    </source>
</evidence>
<dbReference type="GO" id="GO:0005737">
    <property type="term" value="C:cytoplasm"/>
    <property type="evidence" value="ECO:0007669"/>
    <property type="project" value="UniProtKB-SubCell"/>
</dbReference>
<evidence type="ECO:0000256" key="2">
    <source>
        <dbReference type="ARBA" id="ARBA00004247"/>
    </source>
</evidence>